<dbReference type="InterPro" id="IPR043136">
    <property type="entry name" value="B30.2/SPRY_sf"/>
</dbReference>
<dbReference type="InterPro" id="IPR013320">
    <property type="entry name" value="ConA-like_dom_sf"/>
</dbReference>
<evidence type="ECO:0000256" key="4">
    <source>
        <dbReference type="SAM" id="Coils"/>
    </source>
</evidence>
<evidence type="ECO:0000313" key="7">
    <source>
        <dbReference type="EMBL" id="CAG5928906.1"/>
    </source>
</evidence>
<feature type="domain" description="B box-type" evidence="5">
    <location>
        <begin position="56"/>
        <end position="96"/>
    </location>
</feature>
<evidence type="ECO:0000256" key="2">
    <source>
        <dbReference type="ARBA" id="ARBA00022833"/>
    </source>
</evidence>
<dbReference type="Pfam" id="PF00622">
    <property type="entry name" value="SPRY"/>
    <property type="match status" value="1"/>
</dbReference>
<gene>
    <name evidence="7" type="ORF">MMEN_LOCUS12553</name>
</gene>
<keyword evidence="4" id="KW-0175">Coiled coil</keyword>
<dbReference type="Proteomes" id="UP000677803">
    <property type="component" value="Unassembled WGS sequence"/>
</dbReference>
<dbReference type="SMART" id="SM00589">
    <property type="entry name" value="PRY"/>
    <property type="match status" value="1"/>
</dbReference>
<reference evidence="7" key="1">
    <citation type="submission" date="2021-05" db="EMBL/GenBank/DDBJ databases">
        <authorList>
            <person name="Tigano A."/>
        </authorList>
    </citation>
    <scope>NUCLEOTIDE SEQUENCE</scope>
</reference>
<dbReference type="EMBL" id="CAJRST010013335">
    <property type="protein sequence ID" value="CAG5928906.1"/>
    <property type="molecule type" value="Genomic_DNA"/>
</dbReference>
<evidence type="ECO:0000259" key="5">
    <source>
        <dbReference type="PROSITE" id="PS50119"/>
    </source>
</evidence>
<evidence type="ECO:0000256" key="3">
    <source>
        <dbReference type="PROSITE-ProRule" id="PRU00024"/>
    </source>
</evidence>
<dbReference type="InterPro" id="IPR050143">
    <property type="entry name" value="TRIM/RBCC"/>
</dbReference>
<dbReference type="SMART" id="SM00336">
    <property type="entry name" value="BBOX"/>
    <property type="match status" value="1"/>
</dbReference>
<dbReference type="SUPFAM" id="SSF57845">
    <property type="entry name" value="B-box zinc-binding domain"/>
    <property type="match status" value="1"/>
</dbReference>
<accession>A0A8S4B6I6</accession>
<evidence type="ECO:0000313" key="8">
    <source>
        <dbReference type="Proteomes" id="UP000677803"/>
    </source>
</evidence>
<proteinExistence type="predicted"/>
<dbReference type="PROSITE" id="PS50188">
    <property type="entry name" value="B302_SPRY"/>
    <property type="match status" value="1"/>
</dbReference>
<dbReference type="SUPFAM" id="SSF49899">
    <property type="entry name" value="Concanavalin A-like lectins/glucanases"/>
    <property type="match status" value="1"/>
</dbReference>
<dbReference type="Gene3D" id="3.30.160.60">
    <property type="entry name" value="Classic Zinc Finger"/>
    <property type="match status" value="1"/>
</dbReference>
<dbReference type="PANTHER" id="PTHR24103">
    <property type="entry name" value="E3 UBIQUITIN-PROTEIN LIGASE TRIM"/>
    <property type="match status" value="1"/>
</dbReference>
<feature type="domain" description="B30.2/SPRY" evidence="6">
    <location>
        <begin position="245"/>
        <end position="450"/>
    </location>
</feature>
<dbReference type="PROSITE" id="PS50119">
    <property type="entry name" value="ZF_BBOX"/>
    <property type="match status" value="1"/>
</dbReference>
<dbReference type="GO" id="GO:0008270">
    <property type="term" value="F:zinc ion binding"/>
    <property type="evidence" value="ECO:0007669"/>
    <property type="project" value="UniProtKB-KW"/>
</dbReference>
<feature type="coiled-coil region" evidence="4">
    <location>
        <begin position="162"/>
        <end position="196"/>
    </location>
</feature>
<evidence type="ECO:0000259" key="6">
    <source>
        <dbReference type="PROSITE" id="PS50188"/>
    </source>
</evidence>
<dbReference type="Pfam" id="PF13765">
    <property type="entry name" value="PRY"/>
    <property type="match status" value="1"/>
</dbReference>
<sequence>MPVMCRHMPSTDRRRSGKGVRVLQPARTISGLHPRIPGTIKDTLEEAPDVDALPFDSTEWCEEHEEYLSMFCLDDLEPLCEQCAADSHAGHKVYLLTEAAVDCKEELKNFLSGLNMKMERFKQVRQACQLTSKYNQAEAQLTEELMMKEFEKLCKFLREEEASRLLALREEKEQKMSKAEERIGRVNQMITSLEGKIQLVEGELDADGDGADFLQLYQDTMSSAWISQMEPGERPRPLIDVAKHLGNLNYAVWEKMKRISPYTPVVLDPRTAGQSVRLSPGLNSVRIASRPSQGSEQEMGGALSLPDNPERFHHRSCILGREGFNSGVHCWEIKVGDIDNWTLGVAAQSLSRGAEIEACPEAGLWCISLRDGEYRALTTPSQILNFDSSDHLSRVQVKLDCDEGTLEFINADIGALLFRFRHCFAEMTYPYFESVSVGGNLAVLEQRVDISMGSEQTVILGKDQEMKAQSPTEKGTITDSQSNGKAGIEHLIEERKEKAVCSVINKNEAQFPEKDNNTAAVKKKTRKAKFNVTYHVSLNRALNNINNESGSHK</sequence>
<organism evidence="7 8">
    <name type="scientific">Menidia menidia</name>
    <name type="common">Atlantic silverside</name>
    <dbReference type="NCBI Taxonomy" id="238744"/>
    <lineage>
        <taxon>Eukaryota</taxon>
        <taxon>Metazoa</taxon>
        <taxon>Chordata</taxon>
        <taxon>Craniata</taxon>
        <taxon>Vertebrata</taxon>
        <taxon>Euteleostomi</taxon>
        <taxon>Actinopterygii</taxon>
        <taxon>Neopterygii</taxon>
        <taxon>Teleostei</taxon>
        <taxon>Neoteleostei</taxon>
        <taxon>Acanthomorphata</taxon>
        <taxon>Ovalentaria</taxon>
        <taxon>Atherinomorphae</taxon>
        <taxon>Atheriniformes</taxon>
        <taxon>Atherinopsidae</taxon>
        <taxon>Menidiinae</taxon>
        <taxon>Menidia</taxon>
    </lineage>
</organism>
<dbReference type="AlphaFoldDB" id="A0A8S4B6I6"/>
<dbReference type="InterPro" id="IPR006574">
    <property type="entry name" value="PRY"/>
</dbReference>
<comment type="caution">
    <text evidence="7">The sequence shown here is derived from an EMBL/GenBank/DDBJ whole genome shotgun (WGS) entry which is preliminary data.</text>
</comment>
<dbReference type="InterPro" id="IPR000315">
    <property type="entry name" value="Znf_B-box"/>
</dbReference>
<dbReference type="Pfam" id="PF00643">
    <property type="entry name" value="zf-B_box"/>
    <property type="match status" value="1"/>
</dbReference>
<keyword evidence="2" id="KW-0862">Zinc</keyword>
<dbReference type="InterPro" id="IPR003877">
    <property type="entry name" value="SPRY_dom"/>
</dbReference>
<dbReference type="SMART" id="SM00449">
    <property type="entry name" value="SPRY"/>
    <property type="match status" value="1"/>
</dbReference>
<dbReference type="OrthoDB" id="9049620at2759"/>
<dbReference type="InterPro" id="IPR001870">
    <property type="entry name" value="B30.2/SPRY"/>
</dbReference>
<keyword evidence="8" id="KW-1185">Reference proteome</keyword>
<keyword evidence="1 3" id="KW-0863">Zinc-finger</keyword>
<protein>
    <submittedName>
        <fullName evidence="7">(Atlantic silverside) hypothetical protein</fullName>
    </submittedName>
</protein>
<name>A0A8S4B6I6_9TELE</name>
<evidence type="ECO:0000256" key="1">
    <source>
        <dbReference type="ARBA" id="ARBA00022771"/>
    </source>
</evidence>
<dbReference type="Gene3D" id="2.60.120.920">
    <property type="match status" value="1"/>
</dbReference>
<keyword evidence="1 3" id="KW-0479">Metal-binding</keyword>